<sequence>ISDASLDKDKLPSDVIERLRKPTEGPVDISDPHFRLAIDLYIATSAASNETYNAVRSAIIRCFPEVTLLSHHQVKKEVAELSGIVEIREDMCINSCHAFTGPYADLDSCGVCNESRWNTTQLAKGKRIPRQQFTSFPLGPQLQALWRSTEGAEAMRYRHRKESSIYGEPQDEELVYDDIFCGNEYLDLVDRVQTRETDVLVSISIDGAQLYQNKKSDTWIACYKIENLPPKKRFKDVSSLTALVIPGPNKPKNIDSFMFRSLFHISALQKENNGDGMHVWDSETRSVVHQRILFGFGLADALGLTEIDGRVGHHGAQGCRLGCPMKGRHKPNSGHYYAAHLRPNNYSVDDCNHDDIPNIDKLEICSVEDYKERVARIVASSGQSNFEFNRKATGISKPSIFSGLDQKLMFPVPRCWTLDLMHIIKLNICELFIPLWRGTLAKSGQDNIQKWPWAKLVGDVWIEHGLAVANATKHFPSFFHRPPRNPVEKISSGYKATEYFLYVFGLGPGLFRSILPPVYYQNFCRLVRGVRILLQCSIKESEVEIAHTHLVQFVHEYEQIYYQRQVDRLHFCRPCLHTLLHASSEVYRVGPGLYMTQFFMERHLWLLGKQLRQPSNTYGNLMRQALRHCETVALGYMCPGLLSDSNKEPRGSFSAGNEFLFLRPRELVPPESAIARAFVRQNLSITDPVKRWGRLRLPNGQVARSLWQESRSIRRNLRVSRNVKLRVDNVIEYGEVQYYFMRTQDEHLKFYALVSLYSRPDNALLEESCGVLWTCRYNGHNNLIIVDVKSILSVVSVQPLPKQQDRDDGLLFIVEKTGVEEIQLVGFDDEIRNEEEDDLI</sequence>
<reference evidence="1 2" key="1">
    <citation type="journal article" date="2019" name="Nat. Ecol. Evol.">
        <title>Megaphylogeny resolves global patterns of mushroom evolution.</title>
        <authorList>
            <person name="Varga T."/>
            <person name="Krizsan K."/>
            <person name="Foldi C."/>
            <person name="Dima B."/>
            <person name="Sanchez-Garcia M."/>
            <person name="Sanchez-Ramirez S."/>
            <person name="Szollosi G.J."/>
            <person name="Szarkandi J.G."/>
            <person name="Papp V."/>
            <person name="Albert L."/>
            <person name="Andreopoulos W."/>
            <person name="Angelini C."/>
            <person name="Antonin V."/>
            <person name="Barry K.W."/>
            <person name="Bougher N.L."/>
            <person name="Buchanan P."/>
            <person name="Buyck B."/>
            <person name="Bense V."/>
            <person name="Catcheside P."/>
            <person name="Chovatia M."/>
            <person name="Cooper J."/>
            <person name="Damon W."/>
            <person name="Desjardin D."/>
            <person name="Finy P."/>
            <person name="Geml J."/>
            <person name="Haridas S."/>
            <person name="Hughes K."/>
            <person name="Justo A."/>
            <person name="Karasinski D."/>
            <person name="Kautmanova I."/>
            <person name="Kiss B."/>
            <person name="Kocsube S."/>
            <person name="Kotiranta H."/>
            <person name="LaButti K.M."/>
            <person name="Lechner B.E."/>
            <person name="Liimatainen K."/>
            <person name="Lipzen A."/>
            <person name="Lukacs Z."/>
            <person name="Mihaltcheva S."/>
            <person name="Morgado L.N."/>
            <person name="Niskanen T."/>
            <person name="Noordeloos M.E."/>
            <person name="Ohm R.A."/>
            <person name="Ortiz-Santana B."/>
            <person name="Ovrebo C."/>
            <person name="Racz N."/>
            <person name="Riley R."/>
            <person name="Savchenko A."/>
            <person name="Shiryaev A."/>
            <person name="Soop K."/>
            <person name="Spirin V."/>
            <person name="Szebenyi C."/>
            <person name="Tomsovsky M."/>
            <person name="Tulloss R.E."/>
            <person name="Uehling J."/>
            <person name="Grigoriev I.V."/>
            <person name="Vagvolgyi C."/>
            <person name="Papp T."/>
            <person name="Martin F.M."/>
            <person name="Miettinen O."/>
            <person name="Hibbett D.S."/>
            <person name="Nagy L.G."/>
        </authorList>
    </citation>
    <scope>NUCLEOTIDE SEQUENCE [LARGE SCALE GENOMIC DNA]</scope>
    <source>
        <strain evidence="1 2">CBS 962.96</strain>
    </source>
</reference>
<evidence type="ECO:0000313" key="2">
    <source>
        <dbReference type="Proteomes" id="UP000297245"/>
    </source>
</evidence>
<accession>A0A4S8LX70</accession>
<dbReference type="PANTHER" id="PTHR46579">
    <property type="entry name" value="F5/8 TYPE C DOMAIN-CONTAINING PROTEIN-RELATED"/>
    <property type="match status" value="1"/>
</dbReference>
<keyword evidence="2" id="KW-1185">Reference proteome</keyword>
<proteinExistence type="predicted"/>
<dbReference type="OrthoDB" id="2669721at2759"/>
<name>A0A4S8LX70_DENBC</name>
<evidence type="ECO:0000313" key="1">
    <source>
        <dbReference type="EMBL" id="THU94110.1"/>
    </source>
</evidence>
<dbReference type="EMBL" id="ML179231">
    <property type="protein sequence ID" value="THU94110.1"/>
    <property type="molecule type" value="Genomic_DNA"/>
</dbReference>
<gene>
    <name evidence="1" type="ORF">K435DRAFT_900879</name>
</gene>
<dbReference type="PANTHER" id="PTHR46579:SF1">
    <property type="entry name" value="F5_8 TYPE C DOMAIN-CONTAINING PROTEIN"/>
    <property type="match status" value="1"/>
</dbReference>
<organism evidence="1 2">
    <name type="scientific">Dendrothele bispora (strain CBS 962.96)</name>
    <dbReference type="NCBI Taxonomy" id="1314807"/>
    <lineage>
        <taxon>Eukaryota</taxon>
        <taxon>Fungi</taxon>
        <taxon>Dikarya</taxon>
        <taxon>Basidiomycota</taxon>
        <taxon>Agaricomycotina</taxon>
        <taxon>Agaricomycetes</taxon>
        <taxon>Agaricomycetidae</taxon>
        <taxon>Agaricales</taxon>
        <taxon>Agaricales incertae sedis</taxon>
        <taxon>Dendrothele</taxon>
    </lineage>
</organism>
<protein>
    <recommendedName>
        <fullName evidence="3">Transposase domain-containing protein</fullName>
    </recommendedName>
</protein>
<dbReference type="Proteomes" id="UP000297245">
    <property type="component" value="Unassembled WGS sequence"/>
</dbReference>
<evidence type="ECO:0008006" key="3">
    <source>
        <dbReference type="Google" id="ProtNLM"/>
    </source>
</evidence>
<feature type="non-terminal residue" evidence="1">
    <location>
        <position position="1"/>
    </location>
</feature>
<dbReference type="AlphaFoldDB" id="A0A4S8LX70"/>